<gene>
    <name evidence="9" type="ORF">AFUS01_LOCUS5753</name>
</gene>
<dbReference type="PANTHER" id="PTHR22611:SF9">
    <property type="entry name" value="PROTEIN NAKED CUTICLE"/>
    <property type="match status" value="1"/>
</dbReference>
<keyword evidence="10" id="KW-1185">Reference proteome</keyword>
<dbReference type="GO" id="GO:0016055">
    <property type="term" value="P:Wnt signaling pathway"/>
    <property type="evidence" value="ECO:0007669"/>
    <property type="project" value="UniProtKB-UniRule"/>
</dbReference>
<comment type="function">
    <text evidence="7">Cell autonomous antagonist of the canonical Wnt signaling pathway.</text>
</comment>
<comment type="subcellular location">
    <subcellularLocation>
        <location evidence="7">Cell membrane</location>
    </subcellularLocation>
    <subcellularLocation>
        <location evidence="7">Cytoplasm</location>
    </subcellularLocation>
</comment>
<keyword evidence="3" id="KW-0963">Cytoplasm</keyword>
<evidence type="ECO:0000256" key="3">
    <source>
        <dbReference type="ARBA" id="ARBA00022490"/>
    </source>
</evidence>
<feature type="compositionally biased region" description="Basic residues" evidence="8">
    <location>
        <begin position="311"/>
        <end position="325"/>
    </location>
</feature>
<dbReference type="Proteomes" id="UP000708208">
    <property type="component" value="Unassembled WGS sequence"/>
</dbReference>
<evidence type="ECO:0000313" key="10">
    <source>
        <dbReference type="Proteomes" id="UP000708208"/>
    </source>
</evidence>
<evidence type="ECO:0000256" key="1">
    <source>
        <dbReference type="ARBA" id="ARBA00007081"/>
    </source>
</evidence>
<evidence type="ECO:0000256" key="5">
    <source>
        <dbReference type="ARBA" id="ARBA00022723"/>
    </source>
</evidence>
<feature type="compositionally biased region" description="Low complexity" evidence="8">
    <location>
        <begin position="104"/>
        <end position="125"/>
    </location>
</feature>
<keyword evidence="6" id="KW-0472">Membrane</keyword>
<feature type="region of interest" description="Disordered" evidence="8">
    <location>
        <begin position="95"/>
        <end position="139"/>
    </location>
</feature>
<organism evidence="9 10">
    <name type="scientific">Allacma fusca</name>
    <dbReference type="NCBI Taxonomy" id="39272"/>
    <lineage>
        <taxon>Eukaryota</taxon>
        <taxon>Metazoa</taxon>
        <taxon>Ecdysozoa</taxon>
        <taxon>Arthropoda</taxon>
        <taxon>Hexapoda</taxon>
        <taxon>Collembola</taxon>
        <taxon>Symphypleona</taxon>
        <taxon>Sminthuridae</taxon>
        <taxon>Allacma</taxon>
    </lineage>
</organism>
<keyword evidence="2 7" id="KW-1003">Cell membrane</keyword>
<keyword evidence="4 7" id="KW-0879">Wnt signaling pathway</keyword>
<dbReference type="EMBL" id="CAJVCH010036877">
    <property type="protein sequence ID" value="CAG7716229.1"/>
    <property type="molecule type" value="Genomic_DNA"/>
</dbReference>
<evidence type="ECO:0000256" key="8">
    <source>
        <dbReference type="SAM" id="MobiDB-lite"/>
    </source>
</evidence>
<dbReference type="GO" id="GO:0046872">
    <property type="term" value="F:metal ion binding"/>
    <property type="evidence" value="ECO:0007669"/>
    <property type="project" value="UniProtKB-KW"/>
</dbReference>
<dbReference type="AlphaFoldDB" id="A0A8J2JY47"/>
<evidence type="ECO:0000256" key="7">
    <source>
        <dbReference type="RuleBase" id="RU367060"/>
    </source>
</evidence>
<dbReference type="OrthoDB" id="5953812at2759"/>
<evidence type="ECO:0000313" key="9">
    <source>
        <dbReference type="EMBL" id="CAG7716229.1"/>
    </source>
</evidence>
<reference evidence="9" key="1">
    <citation type="submission" date="2021-06" db="EMBL/GenBank/DDBJ databases">
        <authorList>
            <person name="Hodson N. C."/>
            <person name="Mongue J. A."/>
            <person name="Jaron S. K."/>
        </authorList>
    </citation>
    <scope>NUCLEOTIDE SEQUENCE</scope>
</reference>
<sequence length="474" mass="54174">MHWYRLFRGKLRALGLKACFHIKDSESDIPVEGSESGEERREFSFTFYELDGHGKITEDDIAALVRSIYGAVNESITVPHGGKKTIKVRLTLTPEDPSSDCNGEENVSQNNNNNNNNNNLLGNSNHIPGSPAHPNKLGNNVNVTIEENLDRDRQPEVKKHVEKPKFSSVRLPNHFRCCRGCRNRSPEVLQDCSASPLRNRKKLRERACSLQRPDLFELLQANMEKNHVNPCCRLPHPNSHPQCSHNHLIDPSCPVLPLLNSSPSYNNDDNLCSSGKSKLQHEHHHVTCSPRTKICEFSSQQHPKNPGGGNHNHHCNKKHGHHRSRSHDLSQNMFKYHLLCDRDQVNLKTQAQNATSQCNNNHSCTNNYQLNCNQETLDILSGCIFQKNSNVANNSSPHQLKHRNREQEHARAMAQVISWLERENIGMEKKFSSPKKMPNPFPSTPPVKRHEHHHVHEHIHHHYHRYAKETSIIV</sequence>
<dbReference type="PANTHER" id="PTHR22611">
    <property type="entry name" value="PROTEIN NAKED CUTICLE"/>
    <property type="match status" value="1"/>
</dbReference>
<dbReference type="GO" id="GO:0005737">
    <property type="term" value="C:cytoplasm"/>
    <property type="evidence" value="ECO:0007669"/>
    <property type="project" value="UniProtKB-SubCell"/>
</dbReference>
<keyword evidence="5" id="KW-0479">Metal-binding</keyword>
<evidence type="ECO:0000256" key="2">
    <source>
        <dbReference type="ARBA" id="ARBA00022475"/>
    </source>
</evidence>
<comment type="caution">
    <text evidence="9">The sequence shown here is derived from an EMBL/GenBank/DDBJ whole genome shotgun (WGS) entry which is preliminary data.</text>
</comment>
<accession>A0A8J2JY47</accession>
<name>A0A8J2JY47_9HEXA</name>
<protein>
    <recommendedName>
        <fullName evidence="7">Protein naked cuticle homolog</fullName>
    </recommendedName>
</protein>
<evidence type="ECO:0000256" key="4">
    <source>
        <dbReference type="ARBA" id="ARBA00022687"/>
    </source>
</evidence>
<evidence type="ECO:0000256" key="6">
    <source>
        <dbReference type="ARBA" id="ARBA00023136"/>
    </source>
</evidence>
<feature type="region of interest" description="Disordered" evidence="8">
    <location>
        <begin position="430"/>
        <end position="449"/>
    </location>
</feature>
<feature type="region of interest" description="Disordered" evidence="8">
    <location>
        <begin position="300"/>
        <end position="327"/>
    </location>
</feature>
<proteinExistence type="inferred from homology"/>
<dbReference type="GO" id="GO:0005886">
    <property type="term" value="C:plasma membrane"/>
    <property type="evidence" value="ECO:0007669"/>
    <property type="project" value="UniProtKB-SubCell"/>
</dbReference>
<comment type="similarity">
    <text evidence="1 7">Belongs to the NKD family.</text>
</comment>
<dbReference type="InterPro" id="IPR040140">
    <property type="entry name" value="Nkd-like"/>
</dbReference>
<dbReference type="GO" id="GO:0090090">
    <property type="term" value="P:negative regulation of canonical Wnt signaling pathway"/>
    <property type="evidence" value="ECO:0007669"/>
    <property type="project" value="UniProtKB-ARBA"/>
</dbReference>